<dbReference type="RefSeq" id="WP_059070626.1">
    <property type="nucleotide sequence ID" value="NZ_LNAL01000006.1"/>
</dbReference>
<dbReference type="GO" id="GO:0005886">
    <property type="term" value="C:plasma membrane"/>
    <property type="evidence" value="ECO:0007669"/>
    <property type="project" value="TreeGrafter"/>
</dbReference>
<evidence type="ECO:0000256" key="2">
    <source>
        <dbReference type="ARBA" id="ARBA00004870"/>
    </source>
</evidence>
<keyword evidence="9 13" id="KW-0418">Kinase</keyword>
<evidence type="ECO:0000313" key="15">
    <source>
        <dbReference type="Proteomes" id="UP000054223"/>
    </source>
</evidence>
<evidence type="ECO:0000256" key="5">
    <source>
        <dbReference type="ARBA" id="ARBA00022516"/>
    </source>
</evidence>
<evidence type="ECO:0000256" key="10">
    <source>
        <dbReference type="ARBA" id="ARBA00022840"/>
    </source>
</evidence>
<dbReference type="PANTHER" id="PTHR42724">
    <property type="entry name" value="TETRAACYLDISACCHARIDE 4'-KINASE"/>
    <property type="match status" value="1"/>
</dbReference>
<sequence>MTQLLTLLLLPFSWLYASVAAVRNWLYDTGRWRSAAAEVPLINVGNLRVGGTGKTPHVAWVVEQLLSTGHKPAILSRGYGRHTKGYRLATAADTAATIGDEPWQHYHAFGQQVPVVVDEDRRHGLAKMRRQLPDRTVVVLDDAYQHRRVQPSLNILLTEQARPFWDDHVLPAGRLRESRLGARRADVIIITKCPPEWPEHEQQAALARIRRYAQPGVPVLFSTYNYDAPIAVVAEDASATLEPLQPVVVLTGIAQPEPLLSELRRRGHPVLAHHQFPDHHAFSAAELQRIAAALPRGAAIITTEKDAARLRESALRTIVASLPLFYVPIRVAFLSDGAQRLQALLAPPQLTPRVVA</sequence>
<dbReference type="GO" id="GO:0009244">
    <property type="term" value="P:lipopolysaccharide core region biosynthetic process"/>
    <property type="evidence" value="ECO:0007669"/>
    <property type="project" value="TreeGrafter"/>
</dbReference>
<dbReference type="Pfam" id="PF02606">
    <property type="entry name" value="LpxK"/>
    <property type="match status" value="1"/>
</dbReference>
<dbReference type="GO" id="GO:0009029">
    <property type="term" value="F:lipid-A 4'-kinase activity"/>
    <property type="evidence" value="ECO:0007669"/>
    <property type="project" value="UniProtKB-UniRule"/>
</dbReference>
<dbReference type="AlphaFoldDB" id="A0A9X0L5P0"/>
<evidence type="ECO:0000313" key="14">
    <source>
        <dbReference type="EMBL" id="KUG08822.1"/>
    </source>
</evidence>
<comment type="pathway">
    <text evidence="2 13">Glycolipid biosynthesis; lipid IV(A) biosynthesis; lipid IV(A) from (3R)-3-hydroxytetradecanoyl-[acyl-carrier-protein] and UDP-N-acetyl-alpha-D-glucosamine: step 6/6.</text>
</comment>
<dbReference type="InterPro" id="IPR003758">
    <property type="entry name" value="LpxK"/>
</dbReference>
<accession>A0A9X0L5P0</accession>
<keyword evidence="8 13" id="KW-0547">Nucleotide-binding</keyword>
<dbReference type="SUPFAM" id="SSF52540">
    <property type="entry name" value="P-loop containing nucleoside triphosphate hydrolases"/>
    <property type="match status" value="1"/>
</dbReference>
<evidence type="ECO:0000256" key="6">
    <source>
        <dbReference type="ARBA" id="ARBA00022556"/>
    </source>
</evidence>
<dbReference type="HAMAP" id="MF_00409">
    <property type="entry name" value="LpxK"/>
    <property type="match status" value="1"/>
</dbReference>
<evidence type="ECO:0000256" key="8">
    <source>
        <dbReference type="ARBA" id="ARBA00022741"/>
    </source>
</evidence>
<dbReference type="EC" id="2.7.1.130" evidence="3 13"/>
<name>A0A9X0L5P0_SOLP1</name>
<evidence type="ECO:0000256" key="4">
    <source>
        <dbReference type="ARBA" id="ARBA00016436"/>
    </source>
</evidence>
<comment type="caution">
    <text evidence="14">The sequence shown here is derived from an EMBL/GenBank/DDBJ whole genome shotgun (WGS) entry which is preliminary data.</text>
</comment>
<evidence type="ECO:0000256" key="11">
    <source>
        <dbReference type="ARBA" id="ARBA00023098"/>
    </source>
</evidence>
<keyword evidence="11 13" id="KW-0443">Lipid metabolism</keyword>
<dbReference type="GO" id="GO:0009245">
    <property type="term" value="P:lipid A biosynthetic process"/>
    <property type="evidence" value="ECO:0007669"/>
    <property type="project" value="UniProtKB-UniRule"/>
</dbReference>
<dbReference type="InterPro" id="IPR027417">
    <property type="entry name" value="P-loop_NTPase"/>
</dbReference>
<protein>
    <recommendedName>
        <fullName evidence="4 13">Tetraacyldisaccharide 4'-kinase</fullName>
        <ecNumber evidence="3 13">2.7.1.130</ecNumber>
    </recommendedName>
    <alternativeName>
        <fullName evidence="12 13">Lipid A 4'-kinase</fullName>
    </alternativeName>
</protein>
<proteinExistence type="inferred from homology"/>
<feature type="binding site" evidence="13">
    <location>
        <begin position="48"/>
        <end position="55"/>
    </location>
    <ligand>
        <name>ATP</name>
        <dbReference type="ChEBI" id="CHEBI:30616"/>
    </ligand>
</feature>
<keyword evidence="6 13" id="KW-0441">Lipid A biosynthesis</keyword>
<evidence type="ECO:0000256" key="1">
    <source>
        <dbReference type="ARBA" id="ARBA00002274"/>
    </source>
</evidence>
<evidence type="ECO:0000256" key="7">
    <source>
        <dbReference type="ARBA" id="ARBA00022679"/>
    </source>
</evidence>
<dbReference type="GO" id="GO:0005524">
    <property type="term" value="F:ATP binding"/>
    <property type="evidence" value="ECO:0007669"/>
    <property type="project" value="UniProtKB-UniRule"/>
</dbReference>
<dbReference type="NCBIfam" id="TIGR00682">
    <property type="entry name" value="lpxK"/>
    <property type="match status" value="1"/>
</dbReference>
<dbReference type="OrthoDB" id="9766423at2"/>
<keyword evidence="5 13" id="KW-0444">Lipid biosynthesis</keyword>
<organism evidence="14 15">
    <name type="scientific">Solirubrum puertoriconensis</name>
    <dbReference type="NCBI Taxonomy" id="1751427"/>
    <lineage>
        <taxon>Bacteria</taxon>
        <taxon>Pseudomonadati</taxon>
        <taxon>Bacteroidota</taxon>
        <taxon>Cytophagia</taxon>
        <taxon>Cytophagales</taxon>
    </lineage>
</organism>
<dbReference type="EMBL" id="LNAL01000006">
    <property type="protein sequence ID" value="KUG08822.1"/>
    <property type="molecule type" value="Genomic_DNA"/>
</dbReference>
<keyword evidence="10 13" id="KW-0067">ATP-binding</keyword>
<evidence type="ECO:0000256" key="9">
    <source>
        <dbReference type="ARBA" id="ARBA00022777"/>
    </source>
</evidence>
<comment type="catalytic activity">
    <reaction evidence="13">
        <text>a lipid A disaccharide + ATP = a lipid IVA + ADP + H(+)</text>
        <dbReference type="Rhea" id="RHEA:67840"/>
        <dbReference type="ChEBI" id="CHEBI:15378"/>
        <dbReference type="ChEBI" id="CHEBI:30616"/>
        <dbReference type="ChEBI" id="CHEBI:176343"/>
        <dbReference type="ChEBI" id="CHEBI:176425"/>
        <dbReference type="ChEBI" id="CHEBI:456216"/>
        <dbReference type="EC" id="2.7.1.130"/>
    </reaction>
</comment>
<comment type="similarity">
    <text evidence="13">Belongs to the LpxK family.</text>
</comment>
<dbReference type="PANTHER" id="PTHR42724:SF1">
    <property type="entry name" value="TETRAACYLDISACCHARIDE 4'-KINASE, MITOCHONDRIAL-RELATED"/>
    <property type="match status" value="1"/>
</dbReference>
<keyword evidence="15" id="KW-1185">Reference proteome</keyword>
<comment type="function">
    <text evidence="1 13">Transfers the gamma-phosphate of ATP to the 4'-position of a tetraacyldisaccharide 1-phosphate intermediate (termed DS-1-P) to form tetraacyldisaccharide 1,4'-bis-phosphate (lipid IVA).</text>
</comment>
<reference evidence="14 15" key="1">
    <citation type="submission" date="2015-11" db="EMBL/GenBank/DDBJ databases">
        <title>Solirubrum puertoriconensis gen. nov. an environmental bacteria isolated in Puerto Rico.</title>
        <authorList>
            <person name="Cuebas-Irizarry M.F."/>
            <person name="Montalvo-Rodriguez R."/>
        </authorList>
    </citation>
    <scope>NUCLEOTIDE SEQUENCE [LARGE SCALE GENOMIC DNA]</scope>
    <source>
        <strain evidence="14 15">MC1A</strain>
    </source>
</reference>
<keyword evidence="7 13" id="KW-0808">Transferase</keyword>
<evidence type="ECO:0000256" key="13">
    <source>
        <dbReference type="HAMAP-Rule" id="MF_00409"/>
    </source>
</evidence>
<evidence type="ECO:0000256" key="3">
    <source>
        <dbReference type="ARBA" id="ARBA00012071"/>
    </source>
</evidence>
<dbReference type="Proteomes" id="UP000054223">
    <property type="component" value="Unassembled WGS sequence"/>
</dbReference>
<gene>
    <name evidence="13" type="primary">lpxK</name>
    <name evidence="14" type="ORF">ASU33_11900</name>
</gene>
<evidence type="ECO:0000256" key="12">
    <source>
        <dbReference type="ARBA" id="ARBA00029757"/>
    </source>
</evidence>